<protein>
    <submittedName>
        <fullName evidence="1">Uncharacterized protein</fullName>
    </submittedName>
</protein>
<dbReference type="AlphaFoldDB" id="A0A1I4S5Y3"/>
<organism evidence="1 2">
    <name type="scientific">Rugamonas rubra</name>
    <dbReference type="NCBI Taxonomy" id="758825"/>
    <lineage>
        <taxon>Bacteria</taxon>
        <taxon>Pseudomonadati</taxon>
        <taxon>Pseudomonadota</taxon>
        <taxon>Betaproteobacteria</taxon>
        <taxon>Burkholderiales</taxon>
        <taxon>Oxalobacteraceae</taxon>
        <taxon>Telluria group</taxon>
        <taxon>Rugamonas</taxon>
    </lineage>
</organism>
<keyword evidence="2" id="KW-1185">Reference proteome</keyword>
<accession>A0A1I4S5Y3</accession>
<sequence>MLKADNVFIVALVDDYVEQIELTHTVPDGSALELPLSMQGEKTVKISGGCVPQSKDGAEVARV</sequence>
<gene>
    <name evidence="1" type="ORF">SAMN02982985_04629</name>
</gene>
<name>A0A1I4S5Y3_9BURK</name>
<dbReference type="Proteomes" id="UP000199470">
    <property type="component" value="Unassembled WGS sequence"/>
</dbReference>
<evidence type="ECO:0000313" key="2">
    <source>
        <dbReference type="Proteomes" id="UP000199470"/>
    </source>
</evidence>
<dbReference type="EMBL" id="FOTW01000025">
    <property type="protein sequence ID" value="SFM59907.1"/>
    <property type="molecule type" value="Genomic_DNA"/>
</dbReference>
<proteinExistence type="predicted"/>
<reference evidence="1 2" key="1">
    <citation type="submission" date="2016-10" db="EMBL/GenBank/DDBJ databases">
        <authorList>
            <person name="de Groot N.N."/>
        </authorList>
    </citation>
    <scope>NUCLEOTIDE SEQUENCE [LARGE SCALE GENOMIC DNA]</scope>
    <source>
        <strain evidence="1 2">ATCC 43154</strain>
    </source>
</reference>
<dbReference type="RefSeq" id="WP_174900647.1">
    <property type="nucleotide sequence ID" value="NZ_FOTW01000025.1"/>
</dbReference>
<evidence type="ECO:0000313" key="1">
    <source>
        <dbReference type="EMBL" id="SFM59907.1"/>
    </source>
</evidence>